<gene>
    <name evidence="2" type="ORF">PGLA1383_LOCUS25393</name>
</gene>
<reference evidence="2" key="1">
    <citation type="submission" date="2021-02" db="EMBL/GenBank/DDBJ databases">
        <authorList>
            <person name="Dougan E. K."/>
            <person name="Rhodes N."/>
            <person name="Thang M."/>
            <person name="Chan C."/>
        </authorList>
    </citation>
    <scope>NUCLEOTIDE SEQUENCE</scope>
</reference>
<dbReference type="AlphaFoldDB" id="A0A813F1R7"/>
<evidence type="ECO:0000313" key="3">
    <source>
        <dbReference type="Proteomes" id="UP000654075"/>
    </source>
</evidence>
<protein>
    <submittedName>
        <fullName evidence="2">Uncharacterized protein</fullName>
    </submittedName>
</protein>
<feature type="region of interest" description="Disordered" evidence="1">
    <location>
        <begin position="77"/>
        <end position="119"/>
    </location>
</feature>
<comment type="caution">
    <text evidence="2">The sequence shown here is derived from an EMBL/GenBank/DDBJ whole genome shotgun (WGS) entry which is preliminary data.</text>
</comment>
<accession>A0A813F1R7</accession>
<feature type="region of interest" description="Disordered" evidence="1">
    <location>
        <begin position="152"/>
        <end position="182"/>
    </location>
</feature>
<dbReference type="Proteomes" id="UP000654075">
    <property type="component" value="Unassembled WGS sequence"/>
</dbReference>
<evidence type="ECO:0000313" key="2">
    <source>
        <dbReference type="EMBL" id="CAE8607461.1"/>
    </source>
</evidence>
<sequence>MSGLASDYGAVVAAVVARARRYAGPHASSPRLAAAAEAANKALDQQTGEYAAMVYFRAVFTEQLAYAGIPEDFLAPAWPSTSLTQPRQQQSQQQQQQQQQTQQQAAAASSPAKLQPSGPVPHVVLPADVWFRAAVFLCGDSASTTITATTTTATTTTSAEHGRPPGSPGGNGSRSSGWKDDRPACRNPSLVASCDTAAWELLMLAQVSHSMLALASDRSLWEPLARKAPALAVAAAGFNEIFVDCVPRAKRGAQRATQVPAGPSCTAFQAGRCWHTPQPGIAALAATRCMRGSASP</sequence>
<evidence type="ECO:0000256" key="1">
    <source>
        <dbReference type="SAM" id="MobiDB-lite"/>
    </source>
</evidence>
<feature type="non-terminal residue" evidence="2">
    <location>
        <position position="1"/>
    </location>
</feature>
<proteinExistence type="predicted"/>
<dbReference type="EMBL" id="CAJNNV010021604">
    <property type="protein sequence ID" value="CAE8607461.1"/>
    <property type="molecule type" value="Genomic_DNA"/>
</dbReference>
<keyword evidence="3" id="KW-1185">Reference proteome</keyword>
<name>A0A813F1R7_POLGL</name>
<organism evidence="2 3">
    <name type="scientific">Polarella glacialis</name>
    <name type="common">Dinoflagellate</name>
    <dbReference type="NCBI Taxonomy" id="89957"/>
    <lineage>
        <taxon>Eukaryota</taxon>
        <taxon>Sar</taxon>
        <taxon>Alveolata</taxon>
        <taxon>Dinophyceae</taxon>
        <taxon>Suessiales</taxon>
        <taxon>Suessiaceae</taxon>
        <taxon>Polarella</taxon>
    </lineage>
</organism>
<feature type="compositionally biased region" description="Low complexity" evidence="1">
    <location>
        <begin position="79"/>
        <end position="112"/>
    </location>
</feature>